<dbReference type="EMBL" id="KV875095">
    <property type="protein sequence ID" value="OIW32742.1"/>
    <property type="molecule type" value="Genomic_DNA"/>
</dbReference>
<dbReference type="STRING" id="1408157.A0A1J7IZ19"/>
<dbReference type="GO" id="GO:0008270">
    <property type="term" value="F:zinc ion binding"/>
    <property type="evidence" value="ECO:0007669"/>
    <property type="project" value="InterPro"/>
</dbReference>
<feature type="region of interest" description="Disordered" evidence="2">
    <location>
        <begin position="86"/>
        <end position="177"/>
    </location>
</feature>
<keyword evidence="1" id="KW-0539">Nucleus</keyword>
<sequence length="714" mass="78883">MDMFSAIHGPDRVRRAKTNIVRTRTGCQNCRKRRRKCDEGRPECLGCVKRGIRCSGYERTIAFKDVSGLAAESSRKFEAARWAALRAEDEQQGRKRRRAGTSPETASRVETLSSDAASDHDGDRSSSSSSSGPVPLPRNTSPRHCRRAPPSSTRQASNSFELSNSQLPPIDPALFQSPPTIFQTIDFESSPSFDVDDTPEDSPPTNPTALITYNNNNNNNNNNDLQAPLPPLIIRDSPAREAALIQHFETHVLSNLPVPMTFGQSYMENSCFRHAILALSSVNQSYLQTRTQDGQSTPTPRLRRSAVGREHYLCAVSELYRRLDLSDPVAREHHAAAALMLAYYEIETGSPFGSLRHARGLDALLSKLDDLSPAPVSIPSSMPEIFKAWRILRYDVRHIASPYRISSVQTDAHDPYASLDPQLAIRDVYTLAWNLVGRVKLEASFTSSPELGSASKQVAIWIRDVAGRVCDVRNVERQDYHLDDMTGDEVLRRCGRFTRALDAWHAGLGAEEKPVVKAGSGSPFITGGGTAFEPIVVLGFGGGDRRAFEYMMYVTARLMVSYLLSVYGIPGQAGQQTSSPPETAAWAKVLMGVVCGMRHTQMMFSYVCPVSNVAQAAMLCEGVGTINALLEGVIPHVLGQGIPVAELADWLYLKKGMEIVRRERVRGKAVRAIMCTLDEDYEKGHFDTTCSFLAFGDYNGRGHFRDIYPIDGEF</sequence>
<dbReference type="AlphaFoldDB" id="A0A1J7IZ19"/>
<feature type="domain" description="Zn(2)-C6 fungal-type" evidence="3">
    <location>
        <begin position="26"/>
        <end position="55"/>
    </location>
</feature>
<dbReference type="PANTHER" id="PTHR37534">
    <property type="entry name" value="TRANSCRIPTIONAL ACTIVATOR PROTEIN UGA3"/>
    <property type="match status" value="1"/>
</dbReference>
<gene>
    <name evidence="4" type="ORF">CONLIGDRAFT_679122</name>
</gene>
<organism evidence="4 5">
    <name type="scientific">Coniochaeta ligniaria NRRL 30616</name>
    <dbReference type="NCBI Taxonomy" id="1408157"/>
    <lineage>
        <taxon>Eukaryota</taxon>
        <taxon>Fungi</taxon>
        <taxon>Dikarya</taxon>
        <taxon>Ascomycota</taxon>
        <taxon>Pezizomycotina</taxon>
        <taxon>Sordariomycetes</taxon>
        <taxon>Sordariomycetidae</taxon>
        <taxon>Coniochaetales</taxon>
        <taxon>Coniochaetaceae</taxon>
        <taxon>Coniochaeta</taxon>
    </lineage>
</organism>
<protein>
    <recommendedName>
        <fullName evidence="3">Zn(2)-C6 fungal-type domain-containing protein</fullName>
    </recommendedName>
</protein>
<dbReference type="PROSITE" id="PS00463">
    <property type="entry name" value="ZN2_CY6_FUNGAL_1"/>
    <property type="match status" value="1"/>
</dbReference>
<dbReference type="OrthoDB" id="39175at2759"/>
<dbReference type="Gene3D" id="4.10.240.10">
    <property type="entry name" value="Zn(2)-C6 fungal-type DNA-binding domain"/>
    <property type="match status" value="1"/>
</dbReference>
<dbReference type="SMART" id="SM00066">
    <property type="entry name" value="GAL4"/>
    <property type="match status" value="1"/>
</dbReference>
<dbReference type="Proteomes" id="UP000182658">
    <property type="component" value="Unassembled WGS sequence"/>
</dbReference>
<dbReference type="GO" id="GO:0000981">
    <property type="term" value="F:DNA-binding transcription factor activity, RNA polymerase II-specific"/>
    <property type="evidence" value="ECO:0007669"/>
    <property type="project" value="InterPro"/>
</dbReference>
<name>A0A1J7IZ19_9PEZI</name>
<dbReference type="InParanoid" id="A0A1J7IZ19"/>
<feature type="region of interest" description="Disordered" evidence="2">
    <location>
        <begin position="189"/>
        <end position="209"/>
    </location>
</feature>
<dbReference type="InterPro" id="IPR001138">
    <property type="entry name" value="Zn2Cys6_DnaBD"/>
</dbReference>
<keyword evidence="5" id="KW-1185">Reference proteome</keyword>
<dbReference type="Pfam" id="PF00172">
    <property type="entry name" value="Zn_clus"/>
    <property type="match status" value="1"/>
</dbReference>
<evidence type="ECO:0000313" key="5">
    <source>
        <dbReference type="Proteomes" id="UP000182658"/>
    </source>
</evidence>
<evidence type="ECO:0000256" key="1">
    <source>
        <dbReference type="ARBA" id="ARBA00023242"/>
    </source>
</evidence>
<feature type="compositionally biased region" description="Polar residues" evidence="2">
    <location>
        <begin position="102"/>
        <end position="112"/>
    </location>
</feature>
<dbReference type="InterPro" id="IPR036864">
    <property type="entry name" value="Zn2-C6_fun-type_DNA-bd_sf"/>
</dbReference>
<dbReference type="CDD" id="cd00067">
    <property type="entry name" value="GAL4"/>
    <property type="match status" value="1"/>
</dbReference>
<accession>A0A1J7IZ19</accession>
<evidence type="ECO:0000256" key="2">
    <source>
        <dbReference type="SAM" id="MobiDB-lite"/>
    </source>
</evidence>
<proteinExistence type="predicted"/>
<dbReference type="PROSITE" id="PS50048">
    <property type="entry name" value="ZN2_CY6_FUNGAL_2"/>
    <property type="match status" value="1"/>
</dbReference>
<dbReference type="SUPFAM" id="SSF57701">
    <property type="entry name" value="Zn2/Cys6 DNA-binding domain"/>
    <property type="match status" value="1"/>
</dbReference>
<evidence type="ECO:0000259" key="3">
    <source>
        <dbReference type="PROSITE" id="PS50048"/>
    </source>
</evidence>
<reference evidence="4 5" key="1">
    <citation type="submission" date="2016-10" db="EMBL/GenBank/DDBJ databases">
        <title>Draft genome sequence of Coniochaeta ligniaria NRRL30616, a lignocellulolytic fungus for bioabatement of inhibitors in plant biomass hydrolysates.</title>
        <authorList>
            <consortium name="DOE Joint Genome Institute"/>
            <person name="Jimenez D.J."/>
            <person name="Hector R.E."/>
            <person name="Riley R."/>
            <person name="Sun H."/>
            <person name="Grigoriev I.V."/>
            <person name="Van Elsas J.D."/>
            <person name="Nichols N.N."/>
        </authorList>
    </citation>
    <scope>NUCLEOTIDE SEQUENCE [LARGE SCALE GENOMIC DNA]</scope>
    <source>
        <strain evidence="4 5">NRRL 30616</strain>
    </source>
</reference>
<feature type="compositionally biased region" description="Polar residues" evidence="2">
    <location>
        <begin position="150"/>
        <end position="167"/>
    </location>
</feature>
<dbReference type="PANTHER" id="PTHR37534:SF46">
    <property type="entry name" value="ZN(II)2CYS6 TRANSCRIPTION FACTOR (EUROFUNG)"/>
    <property type="match status" value="1"/>
</dbReference>
<evidence type="ECO:0000313" key="4">
    <source>
        <dbReference type="EMBL" id="OIW32742.1"/>
    </source>
</evidence>